<accession>A0A660SIV5</accession>
<comment type="caution">
    <text evidence="1">The sequence shown here is derived from an EMBL/GenBank/DDBJ whole genome shotgun (WGS) entry which is preliminary data.</text>
</comment>
<organism evidence="1 2">
    <name type="scientific">candidate division WOR-3 bacterium</name>
    <dbReference type="NCBI Taxonomy" id="2052148"/>
    <lineage>
        <taxon>Bacteria</taxon>
        <taxon>Bacteria division WOR-3</taxon>
    </lineage>
</organism>
<evidence type="ECO:0000313" key="1">
    <source>
        <dbReference type="EMBL" id="RKX69890.1"/>
    </source>
</evidence>
<proteinExistence type="predicted"/>
<name>A0A660SIV5_UNCW3</name>
<reference evidence="1 2" key="1">
    <citation type="submission" date="2018-06" db="EMBL/GenBank/DDBJ databases">
        <title>Extensive metabolic versatility and redundancy in microbially diverse, dynamic hydrothermal sediments.</title>
        <authorList>
            <person name="Dombrowski N."/>
            <person name="Teske A."/>
            <person name="Baker B.J."/>
        </authorList>
    </citation>
    <scope>NUCLEOTIDE SEQUENCE [LARGE SCALE GENOMIC DNA]</scope>
    <source>
        <strain evidence="1">B36_G15</strain>
    </source>
</reference>
<gene>
    <name evidence="1" type="ORF">DRP53_06745</name>
</gene>
<dbReference type="Proteomes" id="UP000268469">
    <property type="component" value="Unassembled WGS sequence"/>
</dbReference>
<protein>
    <submittedName>
        <fullName evidence="1">Uncharacterized protein</fullName>
    </submittedName>
</protein>
<dbReference type="AlphaFoldDB" id="A0A660SIV5"/>
<evidence type="ECO:0000313" key="2">
    <source>
        <dbReference type="Proteomes" id="UP000268469"/>
    </source>
</evidence>
<dbReference type="EMBL" id="QNBE01000061">
    <property type="protein sequence ID" value="RKX69890.1"/>
    <property type="molecule type" value="Genomic_DNA"/>
</dbReference>
<sequence>MLILLFSLLVETHGRGYIAKYIPDDSLYNSDAAVEVYCDLFQFKALRFFIDYRNELYMGKQPDKAISLDPRLVHYYLTPGFTFDIGDLILTACIVHDCIHDIDVENPGTPVFNRFRLLLEPAAFHLRNRGRDHNSRPLWRLMIGSYPQFPSIYAWTNWGADYKYEIKLDLLLPIIARSGFRFGLLFSSHAIRRKERNFYQRHVIRTELALYGRRGAFVPFLSYFLYSDDPLKNPDRMSILGIEVIF</sequence>